<dbReference type="Gene3D" id="1.25.60.10">
    <property type="entry name" value="MgtE N-terminal domain-like"/>
    <property type="match status" value="1"/>
</dbReference>
<reference evidence="4" key="4">
    <citation type="submission" date="2023-12" db="EMBL/GenBank/DDBJ databases">
        <authorList>
            <person name="Sun Q."/>
            <person name="Inoue M."/>
        </authorList>
    </citation>
    <scope>NUCLEOTIDE SEQUENCE</scope>
    <source>
        <strain evidence="4">JCM 10664</strain>
    </source>
</reference>
<dbReference type="CDD" id="cd04606">
    <property type="entry name" value="CBS_pair_Mg_transporter"/>
    <property type="match status" value="1"/>
</dbReference>
<gene>
    <name evidence="4" type="ORF">GCM10009545_45810</name>
    <name evidence="5" type="ORF">GCM10011581_04890</name>
</gene>
<dbReference type="SUPFAM" id="SSF54631">
    <property type="entry name" value="CBS-domain pair"/>
    <property type="match status" value="1"/>
</dbReference>
<organism evidence="5 6">
    <name type="scientific">Saccharopolyspora thermophila</name>
    <dbReference type="NCBI Taxonomy" id="89367"/>
    <lineage>
        <taxon>Bacteria</taxon>
        <taxon>Bacillati</taxon>
        <taxon>Actinomycetota</taxon>
        <taxon>Actinomycetes</taxon>
        <taxon>Pseudonocardiales</taxon>
        <taxon>Pseudonocardiaceae</taxon>
        <taxon>Saccharopolyspora</taxon>
    </lineage>
</organism>
<evidence type="ECO:0000313" key="7">
    <source>
        <dbReference type="Proteomes" id="UP001500220"/>
    </source>
</evidence>
<keyword evidence="1" id="KW-0129">CBS domain</keyword>
<dbReference type="Pfam" id="PF03448">
    <property type="entry name" value="MgtE_N"/>
    <property type="match status" value="1"/>
</dbReference>
<protein>
    <submittedName>
        <fullName evidence="4">CBS domain-containing protein</fullName>
    </submittedName>
    <submittedName>
        <fullName evidence="5">Magnesium transporter</fullName>
    </submittedName>
</protein>
<dbReference type="Proteomes" id="UP001500220">
    <property type="component" value="Unassembled WGS sequence"/>
</dbReference>
<dbReference type="InterPro" id="IPR046342">
    <property type="entry name" value="CBS_dom_sf"/>
</dbReference>
<dbReference type="InterPro" id="IPR006669">
    <property type="entry name" value="MgtE_transporter"/>
</dbReference>
<evidence type="ECO:0000313" key="5">
    <source>
        <dbReference type="EMBL" id="GGI70887.1"/>
    </source>
</evidence>
<dbReference type="InterPro" id="IPR038076">
    <property type="entry name" value="MgtE_N_sf"/>
</dbReference>
<dbReference type="Proteomes" id="UP000597989">
    <property type="component" value="Unassembled WGS sequence"/>
</dbReference>
<dbReference type="InterPro" id="IPR011033">
    <property type="entry name" value="PRC_barrel-like_sf"/>
</dbReference>
<reference evidence="4 7" key="2">
    <citation type="journal article" date="2019" name="Int. J. Syst. Evol. Microbiol.">
        <title>The Global Catalogue of Microorganisms (GCM) 10K type strain sequencing project: providing services to taxonomists for standard genome sequencing and annotation.</title>
        <authorList>
            <consortium name="The Broad Institute Genomics Platform"/>
            <consortium name="The Broad Institute Genome Sequencing Center for Infectious Disease"/>
            <person name="Wu L."/>
            <person name="Ma J."/>
        </authorList>
    </citation>
    <scope>NUCLEOTIDE SEQUENCE [LARGE SCALE GENOMIC DNA]</scope>
    <source>
        <strain evidence="4 7">JCM 10664</strain>
    </source>
</reference>
<reference evidence="5 6" key="1">
    <citation type="journal article" date="2014" name="Int. J. Syst. Evol. Microbiol.">
        <title>Complete genome sequence of Corynebacterium casei LMG S-19264T (=DSM 44701T), isolated from a smear-ripened cheese.</title>
        <authorList>
            <consortium name="US DOE Joint Genome Institute (JGI-PGF)"/>
            <person name="Walter F."/>
            <person name="Albersmeier A."/>
            <person name="Kalinowski J."/>
            <person name="Ruckert C."/>
        </authorList>
    </citation>
    <scope>NUCLEOTIDE SEQUENCE [LARGE SCALE GENOMIC DNA]</scope>
    <source>
        <strain evidence="5 6">CGMCC 4.7206</strain>
    </source>
</reference>
<dbReference type="SMART" id="SM00924">
    <property type="entry name" value="MgtE_N"/>
    <property type="match status" value="1"/>
</dbReference>
<evidence type="ECO:0000313" key="4">
    <source>
        <dbReference type="EMBL" id="GAA0538003.1"/>
    </source>
</evidence>
<dbReference type="EMBL" id="BMMT01000001">
    <property type="protein sequence ID" value="GGI70887.1"/>
    <property type="molecule type" value="Genomic_DNA"/>
</dbReference>
<dbReference type="InterPro" id="IPR006668">
    <property type="entry name" value="Mg_transptr_MgtE_intracell_dom"/>
</dbReference>
<dbReference type="SUPFAM" id="SSF50346">
    <property type="entry name" value="PRC-barrel domain"/>
    <property type="match status" value="1"/>
</dbReference>
<dbReference type="Gene3D" id="3.10.580.10">
    <property type="entry name" value="CBS-domain"/>
    <property type="match status" value="1"/>
</dbReference>
<dbReference type="Pfam" id="PF26205">
    <property type="entry name" value="SH3_actinomycetes"/>
    <property type="match status" value="1"/>
</dbReference>
<dbReference type="InterPro" id="IPR058838">
    <property type="entry name" value="SH3_actinomycetes"/>
</dbReference>
<dbReference type="PANTHER" id="PTHR43773">
    <property type="entry name" value="MAGNESIUM TRANSPORTER MGTE"/>
    <property type="match status" value="1"/>
</dbReference>
<evidence type="ECO:0000313" key="6">
    <source>
        <dbReference type="Proteomes" id="UP000597989"/>
    </source>
</evidence>
<reference evidence="5" key="3">
    <citation type="submission" date="2020-09" db="EMBL/GenBank/DDBJ databases">
        <authorList>
            <person name="Sun Q."/>
            <person name="Zhou Y."/>
        </authorList>
    </citation>
    <scope>NUCLEOTIDE SEQUENCE</scope>
    <source>
        <strain evidence="5">CGMCC 4.7206</strain>
    </source>
</reference>
<evidence type="ECO:0000256" key="2">
    <source>
        <dbReference type="SAM" id="MobiDB-lite"/>
    </source>
</evidence>
<dbReference type="GO" id="GO:0015095">
    <property type="term" value="F:magnesium ion transmembrane transporter activity"/>
    <property type="evidence" value="ECO:0007669"/>
    <property type="project" value="InterPro"/>
</dbReference>
<accession>A0A917JL78</accession>
<dbReference type="AlphaFoldDB" id="A0A917JL78"/>
<sequence>MAGLAVFGPDGESIGRVRDVVSALSIRRQPPRVLGLVVELPTRRRIFVPMLRVTRIEPSAVTLATGSVNLRRFHQRPNELLVLGQLLDARVTIDATGAPADLVDVAMEQMRTRDWQLTKLAVRERTGRLGRRGPTQVLDWDQVSGLGFAEVTGRPQGVQQLLALFDTMRAVDVASALHELPTKRRYEVAEALDDERLADVVEELPEDDQKDLLAYLDDERAADVLEAMNPDDAADLLAELSEVDKDRLLGLMAPEESAPVRRLLAYSFDTAGGLMTPEPVVVGPDATIAEALAVVRNPDLPVALASLVFVCRPPSATPTGRYLGCVHIQRLLREPPSTLVAGALDTDLASLPPTASLADVTRYFAAYNLVCGPVLDDEEHLIGAVTVDDVLDHLLPEDWRESGLPEPEPGSPNQPTHREAR</sequence>
<evidence type="ECO:0000256" key="1">
    <source>
        <dbReference type="PROSITE-ProRule" id="PRU00703"/>
    </source>
</evidence>
<keyword evidence="7" id="KW-1185">Reference proteome</keyword>
<dbReference type="Pfam" id="PF00571">
    <property type="entry name" value="CBS"/>
    <property type="match status" value="2"/>
</dbReference>
<feature type="domain" description="CBS" evidence="3">
    <location>
        <begin position="344"/>
        <end position="402"/>
    </location>
</feature>
<proteinExistence type="predicted"/>
<name>A0A917JL78_9PSEU</name>
<feature type="region of interest" description="Disordered" evidence="2">
    <location>
        <begin position="398"/>
        <end position="421"/>
    </location>
</feature>
<dbReference type="SUPFAM" id="SSF158791">
    <property type="entry name" value="MgtE N-terminal domain-like"/>
    <property type="match status" value="1"/>
</dbReference>
<dbReference type="EMBL" id="BAAAHC010000024">
    <property type="protein sequence ID" value="GAA0538003.1"/>
    <property type="molecule type" value="Genomic_DNA"/>
</dbReference>
<dbReference type="PROSITE" id="PS51371">
    <property type="entry name" value="CBS"/>
    <property type="match status" value="1"/>
</dbReference>
<evidence type="ECO:0000259" key="3">
    <source>
        <dbReference type="PROSITE" id="PS51371"/>
    </source>
</evidence>
<dbReference type="InterPro" id="IPR000644">
    <property type="entry name" value="CBS_dom"/>
</dbReference>
<dbReference type="PANTHER" id="PTHR43773:SF1">
    <property type="entry name" value="MAGNESIUM TRANSPORTER MGTE"/>
    <property type="match status" value="1"/>
</dbReference>
<dbReference type="GO" id="GO:0016020">
    <property type="term" value="C:membrane"/>
    <property type="evidence" value="ECO:0007669"/>
    <property type="project" value="InterPro"/>
</dbReference>
<comment type="caution">
    <text evidence="5">The sequence shown here is derived from an EMBL/GenBank/DDBJ whole genome shotgun (WGS) entry which is preliminary data.</text>
</comment>